<dbReference type="Pfam" id="PF01343">
    <property type="entry name" value="Peptidase_S49"/>
    <property type="match status" value="1"/>
</dbReference>
<sequence>MNQDRDTQTTDTPERPAQDRLADLAEEFAGRYLQHHRAETRWRTIKRTLLLTAGLGGAAMYLALYAPLLDPTVGPGRPNVAVVSISGPIQAEADASAARIVPLIDDACANPLTRGLILRINSPGGSPSEAERIGAAVRRCRGTRPELRVDSVIEAMGASAAYLVATASDTIVANRYALVGSIGAVVSTYDASEVAQRIGITERQFASGPLKTANALTVPNTPAQDAAMQDVVDQVGQTFAADVRASRGERLQDNPELFSGRVWTATQAQELGLIDGVAVLEDHVAEAHGGLPVFHYRARRTIHEKLGLQAAVTTAVRELLTHATALDVR</sequence>
<dbReference type="InterPro" id="IPR002142">
    <property type="entry name" value="Peptidase_S49"/>
</dbReference>
<keyword evidence="4" id="KW-0720">Serine protease</keyword>
<dbReference type="SUPFAM" id="SSF52096">
    <property type="entry name" value="ClpP/crotonase"/>
    <property type="match status" value="1"/>
</dbReference>
<dbReference type="Gene3D" id="3.90.226.10">
    <property type="entry name" value="2-enoyl-CoA Hydratase, Chain A, domain 1"/>
    <property type="match status" value="1"/>
</dbReference>
<accession>A0A1G6ZTN8</accession>
<evidence type="ECO:0000313" key="8">
    <source>
        <dbReference type="Proteomes" id="UP000199603"/>
    </source>
</evidence>
<keyword evidence="5" id="KW-0812">Transmembrane</keyword>
<keyword evidence="5" id="KW-0472">Membrane</keyword>
<comment type="similarity">
    <text evidence="1">Belongs to the peptidase S49 family.</text>
</comment>
<dbReference type="Gene3D" id="6.20.330.10">
    <property type="match status" value="1"/>
</dbReference>
<protein>
    <submittedName>
        <fullName evidence="7">Protease-4</fullName>
    </submittedName>
</protein>
<dbReference type="AlphaFoldDB" id="A0A1G6ZTN8"/>
<keyword evidence="3" id="KW-0378">Hydrolase</keyword>
<evidence type="ECO:0000259" key="6">
    <source>
        <dbReference type="Pfam" id="PF01343"/>
    </source>
</evidence>
<dbReference type="Proteomes" id="UP000199603">
    <property type="component" value="Unassembled WGS sequence"/>
</dbReference>
<name>A0A1G6ZTN8_9GAMM</name>
<evidence type="ECO:0000256" key="5">
    <source>
        <dbReference type="SAM" id="Phobius"/>
    </source>
</evidence>
<feature type="domain" description="Peptidase S49" evidence="6">
    <location>
        <begin position="151"/>
        <end position="288"/>
    </location>
</feature>
<evidence type="ECO:0000256" key="4">
    <source>
        <dbReference type="ARBA" id="ARBA00022825"/>
    </source>
</evidence>
<gene>
    <name evidence="7" type="ORF">SAMN04488509_11554</name>
</gene>
<dbReference type="InterPro" id="IPR029045">
    <property type="entry name" value="ClpP/crotonase-like_dom_sf"/>
</dbReference>
<evidence type="ECO:0000313" key="7">
    <source>
        <dbReference type="EMBL" id="SDE05205.1"/>
    </source>
</evidence>
<dbReference type="PANTHER" id="PTHR42987:SF8">
    <property type="entry name" value="PROTEINASE"/>
    <property type="match status" value="1"/>
</dbReference>
<keyword evidence="8" id="KW-1185">Reference proteome</keyword>
<dbReference type="GO" id="GO:0008236">
    <property type="term" value="F:serine-type peptidase activity"/>
    <property type="evidence" value="ECO:0007669"/>
    <property type="project" value="UniProtKB-KW"/>
</dbReference>
<dbReference type="CDD" id="cd07023">
    <property type="entry name" value="S49_Sppa_N_C"/>
    <property type="match status" value="1"/>
</dbReference>
<dbReference type="RefSeq" id="WP_091245372.1">
    <property type="nucleotide sequence ID" value="NZ_FNAG01000015.1"/>
</dbReference>
<keyword evidence="2 7" id="KW-0645">Protease</keyword>
<dbReference type="OrthoDB" id="9764363at2"/>
<dbReference type="PANTHER" id="PTHR42987">
    <property type="entry name" value="PEPTIDASE S49"/>
    <property type="match status" value="1"/>
</dbReference>
<keyword evidence="5" id="KW-1133">Transmembrane helix</keyword>
<dbReference type="GO" id="GO:0006508">
    <property type="term" value="P:proteolysis"/>
    <property type="evidence" value="ECO:0007669"/>
    <property type="project" value="UniProtKB-KW"/>
</dbReference>
<evidence type="ECO:0000256" key="1">
    <source>
        <dbReference type="ARBA" id="ARBA00008683"/>
    </source>
</evidence>
<dbReference type="STRING" id="265719.SAMN04488509_11554"/>
<feature type="transmembrane region" description="Helical" evidence="5">
    <location>
        <begin position="49"/>
        <end position="68"/>
    </location>
</feature>
<dbReference type="InterPro" id="IPR047272">
    <property type="entry name" value="S49_SppA_C"/>
</dbReference>
<proteinExistence type="inferred from homology"/>
<dbReference type="EMBL" id="FNAG01000015">
    <property type="protein sequence ID" value="SDE05205.1"/>
    <property type="molecule type" value="Genomic_DNA"/>
</dbReference>
<evidence type="ECO:0000256" key="2">
    <source>
        <dbReference type="ARBA" id="ARBA00022670"/>
    </source>
</evidence>
<reference evidence="7 8" key="1">
    <citation type="submission" date="2016-10" db="EMBL/GenBank/DDBJ databases">
        <authorList>
            <person name="de Groot N.N."/>
        </authorList>
    </citation>
    <scope>NUCLEOTIDE SEQUENCE [LARGE SCALE GENOMIC DNA]</scope>
    <source>
        <strain evidence="7 8">DSM 16957</strain>
    </source>
</reference>
<organism evidence="7 8">
    <name type="scientific">Aquimonas voraii</name>
    <dbReference type="NCBI Taxonomy" id="265719"/>
    <lineage>
        <taxon>Bacteria</taxon>
        <taxon>Pseudomonadati</taxon>
        <taxon>Pseudomonadota</taxon>
        <taxon>Gammaproteobacteria</taxon>
        <taxon>Lysobacterales</taxon>
        <taxon>Lysobacteraceae</taxon>
        <taxon>Aquimonas</taxon>
    </lineage>
</organism>
<evidence type="ECO:0000256" key="3">
    <source>
        <dbReference type="ARBA" id="ARBA00022801"/>
    </source>
</evidence>